<keyword evidence="6 9" id="KW-1133">Transmembrane helix</keyword>
<evidence type="ECO:0000256" key="5">
    <source>
        <dbReference type="ARBA" id="ARBA00022692"/>
    </source>
</evidence>
<evidence type="ECO:0000256" key="2">
    <source>
        <dbReference type="ARBA" id="ARBA00022448"/>
    </source>
</evidence>
<dbReference type="InterPro" id="IPR055348">
    <property type="entry name" value="DctQ"/>
</dbReference>
<keyword evidence="7 9" id="KW-0472">Membrane</keyword>
<keyword evidence="4 9" id="KW-0997">Cell inner membrane</keyword>
<evidence type="ECO:0000256" key="7">
    <source>
        <dbReference type="ARBA" id="ARBA00023136"/>
    </source>
</evidence>
<comment type="function">
    <text evidence="9">Part of the tripartite ATP-independent periplasmic (TRAP) transport system.</text>
</comment>
<accession>A0A6L5Z1Y5</accession>
<dbReference type="PANTHER" id="PTHR35011">
    <property type="entry name" value="2,3-DIKETO-L-GULONATE TRAP TRANSPORTER SMALL PERMEASE PROTEIN YIAM"/>
    <property type="match status" value="1"/>
</dbReference>
<sequence>MVVVILAQIFFRYVIGDALAWSEELARFFMLWMTGLIAPSAYRWGGFVAIDMLPQALPARAAAILNLALLAVALTVLVVAVRLGWADVTGFGGRFATASLWVPAHLEFGWVEGPWLLFERTLVVDFIPEPTKIAKKYMMASLLVSMVLMTLVNVELILRSLIRLLDPATGVVAVPEPAVASAGAD</sequence>
<reference evidence="11 12" key="1">
    <citation type="submission" date="2019-10" db="EMBL/GenBank/DDBJ databases">
        <title>Cognatihalovulum marinum gen. nov. sp. nov., a new member of the family Rhodobacteraceae isolated from deep seawater of the Northwest Indian Ocean.</title>
        <authorList>
            <person name="Ruan C."/>
            <person name="Wang J."/>
            <person name="Zheng X."/>
            <person name="Song L."/>
            <person name="Zhu Y."/>
            <person name="Huang Y."/>
            <person name="Lu Z."/>
            <person name="Du W."/>
            <person name="Huang L."/>
            <person name="Dai X."/>
        </authorList>
    </citation>
    <scope>NUCLEOTIDE SEQUENCE [LARGE SCALE GENOMIC DNA]</scope>
    <source>
        <strain evidence="11 12">2CG4</strain>
    </source>
</reference>
<evidence type="ECO:0000256" key="4">
    <source>
        <dbReference type="ARBA" id="ARBA00022519"/>
    </source>
</evidence>
<comment type="caution">
    <text evidence="9">Lacks conserved residue(s) required for the propagation of feature annotation.</text>
</comment>
<comment type="similarity">
    <text evidence="8 9">Belongs to the TRAP transporter small permease family.</text>
</comment>
<dbReference type="Pfam" id="PF04290">
    <property type="entry name" value="DctQ"/>
    <property type="match status" value="1"/>
</dbReference>
<organism evidence="11 12">
    <name type="scientific">Halovulum marinum</name>
    <dbReference type="NCBI Taxonomy" id="2662447"/>
    <lineage>
        <taxon>Bacteria</taxon>
        <taxon>Pseudomonadati</taxon>
        <taxon>Pseudomonadota</taxon>
        <taxon>Alphaproteobacteria</taxon>
        <taxon>Rhodobacterales</taxon>
        <taxon>Paracoccaceae</taxon>
        <taxon>Halovulum</taxon>
    </lineage>
</organism>
<evidence type="ECO:0000259" key="10">
    <source>
        <dbReference type="Pfam" id="PF04290"/>
    </source>
</evidence>
<protein>
    <recommendedName>
        <fullName evidence="9">TRAP transporter small permease protein</fullName>
    </recommendedName>
</protein>
<evidence type="ECO:0000313" key="11">
    <source>
        <dbReference type="EMBL" id="MSU90581.1"/>
    </source>
</evidence>
<feature type="transmembrane region" description="Helical" evidence="9">
    <location>
        <begin position="62"/>
        <end position="85"/>
    </location>
</feature>
<dbReference type="GO" id="GO:0022857">
    <property type="term" value="F:transmembrane transporter activity"/>
    <property type="evidence" value="ECO:0007669"/>
    <property type="project" value="UniProtKB-UniRule"/>
</dbReference>
<feature type="transmembrane region" description="Helical" evidence="9">
    <location>
        <begin position="26"/>
        <end position="50"/>
    </location>
</feature>
<proteinExistence type="inferred from homology"/>
<dbReference type="GO" id="GO:0015740">
    <property type="term" value="P:C4-dicarboxylate transport"/>
    <property type="evidence" value="ECO:0007669"/>
    <property type="project" value="TreeGrafter"/>
</dbReference>
<name>A0A6L5Z1Y5_9RHOB</name>
<evidence type="ECO:0000256" key="3">
    <source>
        <dbReference type="ARBA" id="ARBA00022475"/>
    </source>
</evidence>
<feature type="transmembrane region" description="Helical" evidence="9">
    <location>
        <begin position="137"/>
        <end position="158"/>
    </location>
</feature>
<evidence type="ECO:0000256" key="1">
    <source>
        <dbReference type="ARBA" id="ARBA00004429"/>
    </source>
</evidence>
<comment type="subcellular location">
    <subcellularLocation>
        <location evidence="1 9">Cell inner membrane</location>
        <topology evidence="1 9">Multi-pass membrane protein</topology>
    </subcellularLocation>
</comment>
<dbReference type="InterPro" id="IPR007387">
    <property type="entry name" value="TRAP_DctQ"/>
</dbReference>
<dbReference type="GO" id="GO:0005886">
    <property type="term" value="C:plasma membrane"/>
    <property type="evidence" value="ECO:0007669"/>
    <property type="project" value="UniProtKB-SubCell"/>
</dbReference>
<evidence type="ECO:0000256" key="6">
    <source>
        <dbReference type="ARBA" id="ARBA00022989"/>
    </source>
</evidence>
<keyword evidence="12" id="KW-1185">Reference proteome</keyword>
<keyword evidence="5 9" id="KW-0812">Transmembrane</keyword>
<evidence type="ECO:0000256" key="9">
    <source>
        <dbReference type="RuleBase" id="RU369079"/>
    </source>
</evidence>
<keyword evidence="3" id="KW-1003">Cell membrane</keyword>
<evidence type="ECO:0000313" key="12">
    <source>
        <dbReference type="Proteomes" id="UP000474957"/>
    </source>
</evidence>
<feature type="domain" description="Tripartite ATP-independent periplasmic transporters DctQ component" evidence="10">
    <location>
        <begin position="1"/>
        <end position="101"/>
    </location>
</feature>
<gene>
    <name evidence="11" type="ORF">GE300_13295</name>
</gene>
<comment type="subunit">
    <text evidence="9">The complex comprises the extracytoplasmic solute receptor protein and the two transmembrane proteins.</text>
</comment>
<dbReference type="PANTHER" id="PTHR35011:SF2">
    <property type="entry name" value="2,3-DIKETO-L-GULONATE TRAP TRANSPORTER SMALL PERMEASE PROTEIN YIAM"/>
    <property type="match status" value="1"/>
</dbReference>
<comment type="caution">
    <text evidence="11">The sequence shown here is derived from an EMBL/GenBank/DDBJ whole genome shotgun (WGS) entry which is preliminary data.</text>
</comment>
<keyword evidence="2 9" id="KW-0813">Transport</keyword>
<dbReference type="EMBL" id="WIND01000010">
    <property type="protein sequence ID" value="MSU90581.1"/>
    <property type="molecule type" value="Genomic_DNA"/>
</dbReference>
<dbReference type="Proteomes" id="UP000474957">
    <property type="component" value="Unassembled WGS sequence"/>
</dbReference>
<dbReference type="AlphaFoldDB" id="A0A6L5Z1Y5"/>
<evidence type="ECO:0000256" key="8">
    <source>
        <dbReference type="ARBA" id="ARBA00038436"/>
    </source>
</evidence>